<dbReference type="PANTHER" id="PTHR30012:SF0">
    <property type="entry name" value="TYPE II SECRETION SYSTEM PROTEIN F-RELATED"/>
    <property type="match status" value="1"/>
</dbReference>
<dbReference type="Proteomes" id="UP000317243">
    <property type="component" value="Unassembled WGS sequence"/>
</dbReference>
<evidence type="ECO:0000313" key="11">
    <source>
        <dbReference type="Proteomes" id="UP000317243"/>
    </source>
</evidence>
<evidence type="ECO:0000313" key="10">
    <source>
        <dbReference type="EMBL" id="TWT49945.1"/>
    </source>
</evidence>
<evidence type="ECO:0000256" key="4">
    <source>
        <dbReference type="ARBA" id="ARBA00022692"/>
    </source>
</evidence>
<reference evidence="10 11" key="1">
    <citation type="submission" date="2019-02" db="EMBL/GenBank/DDBJ databases">
        <title>Deep-cultivation of Planctomycetes and their phenomic and genomic characterization uncovers novel biology.</title>
        <authorList>
            <person name="Wiegand S."/>
            <person name="Jogler M."/>
            <person name="Boedeker C."/>
            <person name="Pinto D."/>
            <person name="Vollmers J."/>
            <person name="Rivas-Marin E."/>
            <person name="Kohn T."/>
            <person name="Peeters S.H."/>
            <person name="Heuer A."/>
            <person name="Rast P."/>
            <person name="Oberbeckmann S."/>
            <person name="Bunk B."/>
            <person name="Jeske O."/>
            <person name="Meyerdierks A."/>
            <person name="Storesund J.E."/>
            <person name="Kallscheuer N."/>
            <person name="Luecker S."/>
            <person name="Lage O.M."/>
            <person name="Pohl T."/>
            <person name="Merkel B.J."/>
            <person name="Hornburger P."/>
            <person name="Mueller R.-W."/>
            <person name="Bruemmer F."/>
            <person name="Labrenz M."/>
            <person name="Spormann A.M."/>
            <person name="Op Den Camp H."/>
            <person name="Overmann J."/>
            <person name="Amann R."/>
            <person name="Jetten M.S.M."/>
            <person name="Mascher T."/>
            <person name="Medema M.H."/>
            <person name="Devos D.P."/>
            <person name="Kaster A.-K."/>
            <person name="Ovreas L."/>
            <person name="Rohde M."/>
            <person name="Galperin M.Y."/>
            <person name="Jogler C."/>
        </authorList>
    </citation>
    <scope>NUCLEOTIDE SEQUENCE [LARGE SCALE GENOMIC DNA]</scope>
    <source>
        <strain evidence="10 11">KOR42</strain>
    </source>
</reference>
<dbReference type="GO" id="GO:0005886">
    <property type="term" value="C:plasma membrane"/>
    <property type="evidence" value="ECO:0007669"/>
    <property type="project" value="UniProtKB-SubCell"/>
</dbReference>
<keyword evidence="5 8" id="KW-1133">Transmembrane helix</keyword>
<evidence type="ECO:0000256" key="1">
    <source>
        <dbReference type="ARBA" id="ARBA00004651"/>
    </source>
</evidence>
<keyword evidence="11" id="KW-1185">Reference proteome</keyword>
<dbReference type="Pfam" id="PF00482">
    <property type="entry name" value="T2SSF"/>
    <property type="match status" value="2"/>
</dbReference>
<dbReference type="RefSeq" id="WP_146511194.1">
    <property type="nucleotide sequence ID" value="NZ_SIHI01000016.1"/>
</dbReference>
<dbReference type="PRINTS" id="PR00812">
    <property type="entry name" value="BCTERIALGSPF"/>
</dbReference>
<name>A0A5C5WIL9_9PLAN</name>
<dbReference type="InterPro" id="IPR018076">
    <property type="entry name" value="T2SS_GspF_dom"/>
</dbReference>
<dbReference type="Gene3D" id="1.20.81.30">
    <property type="entry name" value="Type II secretion system (T2SS), domain F"/>
    <property type="match status" value="2"/>
</dbReference>
<dbReference type="PANTHER" id="PTHR30012">
    <property type="entry name" value="GENERAL SECRETION PATHWAY PROTEIN"/>
    <property type="match status" value="1"/>
</dbReference>
<feature type="transmembrane region" description="Helical" evidence="8">
    <location>
        <begin position="164"/>
        <end position="185"/>
    </location>
</feature>
<feature type="region of interest" description="Disordered" evidence="7">
    <location>
        <begin position="1"/>
        <end position="23"/>
    </location>
</feature>
<dbReference type="InterPro" id="IPR042094">
    <property type="entry name" value="T2SS_GspF_sf"/>
</dbReference>
<dbReference type="OrthoDB" id="269064at2"/>
<protein>
    <submittedName>
        <fullName evidence="10">Type II secretion system protein F</fullName>
    </submittedName>
</protein>
<feature type="domain" description="Type II secretion system protein GspF" evidence="9">
    <location>
        <begin position="29"/>
        <end position="134"/>
    </location>
</feature>
<proteinExistence type="inferred from homology"/>
<evidence type="ECO:0000256" key="5">
    <source>
        <dbReference type="ARBA" id="ARBA00022989"/>
    </source>
</evidence>
<keyword evidence="4 8" id="KW-0812">Transmembrane</keyword>
<comment type="caution">
    <text evidence="10">The sequence shown here is derived from an EMBL/GenBank/DDBJ whole genome shotgun (WGS) entry which is preliminary data.</text>
</comment>
<evidence type="ECO:0000259" key="9">
    <source>
        <dbReference type="Pfam" id="PF00482"/>
    </source>
</evidence>
<evidence type="ECO:0000256" key="7">
    <source>
        <dbReference type="SAM" id="MobiDB-lite"/>
    </source>
</evidence>
<evidence type="ECO:0000256" key="6">
    <source>
        <dbReference type="ARBA" id="ARBA00023136"/>
    </source>
</evidence>
<organism evidence="10 11">
    <name type="scientific">Thalassoglobus neptunius</name>
    <dbReference type="NCBI Taxonomy" id="1938619"/>
    <lineage>
        <taxon>Bacteria</taxon>
        <taxon>Pseudomonadati</taxon>
        <taxon>Planctomycetota</taxon>
        <taxon>Planctomycetia</taxon>
        <taxon>Planctomycetales</taxon>
        <taxon>Planctomycetaceae</taxon>
        <taxon>Thalassoglobus</taxon>
    </lineage>
</organism>
<evidence type="ECO:0000256" key="2">
    <source>
        <dbReference type="ARBA" id="ARBA00005745"/>
    </source>
</evidence>
<feature type="transmembrane region" description="Helical" evidence="8">
    <location>
        <begin position="111"/>
        <end position="132"/>
    </location>
</feature>
<dbReference type="InterPro" id="IPR003004">
    <property type="entry name" value="GspF/PilC"/>
</dbReference>
<comment type="subcellular location">
    <subcellularLocation>
        <location evidence="1">Cell membrane</location>
        <topology evidence="1">Multi-pass membrane protein</topology>
    </subcellularLocation>
</comment>
<feature type="domain" description="Type II secretion system protein GspF" evidence="9">
    <location>
        <begin position="213"/>
        <end position="335"/>
    </location>
</feature>
<dbReference type="EMBL" id="SIHI01000016">
    <property type="protein sequence ID" value="TWT49945.1"/>
    <property type="molecule type" value="Genomic_DNA"/>
</dbReference>
<sequence length="344" mass="38044">MEPPSLNMEPEQHEERPRKPLSPYSISVGLRAVAEEMPSSRDRRALIRLSEQIRSGKSLDDLLAKNRDLPKDLAAVVSAGVHTGKLPQLLEEYLTCHQSLTSVWRSFYASLLYPFTMFVVAMVIMVIFFGVVIPDFSVIFSDFGLELSALTLVILLLAEFASTFWPLLALGCILLGLLVVLNRYLPFKAFRSKLFQSLPLIGKAQKMAASSEFCSRMSILVDCRLPLEEALRITSLSLKDQYLAKMAGRLAKRVESGETCDELARSTSGIHHSLANSFRWAKDPETYSDGLKSLASVFASQSRGLTNQIAVIIEPLTIFGIGAFVGITIIALFMPLINLLNALS</sequence>
<evidence type="ECO:0000256" key="3">
    <source>
        <dbReference type="ARBA" id="ARBA00022475"/>
    </source>
</evidence>
<feature type="transmembrane region" description="Helical" evidence="8">
    <location>
        <begin position="139"/>
        <end position="158"/>
    </location>
</feature>
<keyword evidence="6 8" id="KW-0472">Membrane</keyword>
<keyword evidence="3" id="KW-1003">Cell membrane</keyword>
<dbReference type="AlphaFoldDB" id="A0A5C5WIL9"/>
<gene>
    <name evidence="10" type="primary">epsF_4</name>
    <name evidence="10" type="ORF">KOR42_37630</name>
</gene>
<evidence type="ECO:0000256" key="8">
    <source>
        <dbReference type="SAM" id="Phobius"/>
    </source>
</evidence>
<feature type="transmembrane region" description="Helical" evidence="8">
    <location>
        <begin position="316"/>
        <end position="337"/>
    </location>
</feature>
<comment type="similarity">
    <text evidence="2">Belongs to the GSP F family.</text>
</comment>
<accession>A0A5C5WIL9</accession>